<accession>A0A371EZF2</accession>
<gene>
    <name evidence="1" type="ORF">CR513_49311</name>
</gene>
<comment type="caution">
    <text evidence="1">The sequence shown here is derived from an EMBL/GenBank/DDBJ whole genome shotgun (WGS) entry which is preliminary data.</text>
</comment>
<organism evidence="1 2">
    <name type="scientific">Mucuna pruriens</name>
    <name type="common">Velvet bean</name>
    <name type="synonym">Dolichos pruriens</name>
    <dbReference type="NCBI Taxonomy" id="157652"/>
    <lineage>
        <taxon>Eukaryota</taxon>
        <taxon>Viridiplantae</taxon>
        <taxon>Streptophyta</taxon>
        <taxon>Embryophyta</taxon>
        <taxon>Tracheophyta</taxon>
        <taxon>Spermatophyta</taxon>
        <taxon>Magnoliopsida</taxon>
        <taxon>eudicotyledons</taxon>
        <taxon>Gunneridae</taxon>
        <taxon>Pentapetalae</taxon>
        <taxon>rosids</taxon>
        <taxon>fabids</taxon>
        <taxon>Fabales</taxon>
        <taxon>Fabaceae</taxon>
        <taxon>Papilionoideae</taxon>
        <taxon>50 kb inversion clade</taxon>
        <taxon>NPAAA clade</taxon>
        <taxon>indigoferoid/millettioid clade</taxon>
        <taxon>Phaseoleae</taxon>
        <taxon>Mucuna</taxon>
    </lineage>
</organism>
<reference evidence="1" key="1">
    <citation type="submission" date="2018-05" db="EMBL/GenBank/DDBJ databases">
        <title>Draft genome of Mucuna pruriens seed.</title>
        <authorList>
            <person name="Nnadi N.E."/>
            <person name="Vos R."/>
            <person name="Hasami M.H."/>
            <person name="Devisetty U.K."/>
            <person name="Aguiy J.C."/>
        </authorList>
    </citation>
    <scope>NUCLEOTIDE SEQUENCE [LARGE SCALE GENOMIC DNA]</scope>
    <source>
        <strain evidence="1">JCA_2017</strain>
    </source>
</reference>
<proteinExistence type="predicted"/>
<keyword evidence="2" id="KW-1185">Reference proteome</keyword>
<evidence type="ECO:0000313" key="1">
    <source>
        <dbReference type="EMBL" id="RDX71354.1"/>
    </source>
</evidence>
<sequence length="68" mass="7576">MPLLDKWSNQSGEQDVVTFDRFAYNKIVNKTTSCIPFELAYGFNPLSRLDLVPLSVLSKANPEGLSKA</sequence>
<evidence type="ECO:0000313" key="2">
    <source>
        <dbReference type="Proteomes" id="UP000257109"/>
    </source>
</evidence>
<dbReference type="AlphaFoldDB" id="A0A371EZF2"/>
<dbReference type="EMBL" id="QJKJ01011365">
    <property type="protein sequence ID" value="RDX71354.1"/>
    <property type="molecule type" value="Genomic_DNA"/>
</dbReference>
<dbReference type="OrthoDB" id="1935586at2759"/>
<feature type="non-terminal residue" evidence="1">
    <location>
        <position position="1"/>
    </location>
</feature>
<protein>
    <submittedName>
        <fullName evidence="1">Uncharacterized protein</fullName>
    </submittedName>
</protein>
<name>A0A371EZF2_MUCPR</name>
<dbReference type="Proteomes" id="UP000257109">
    <property type="component" value="Unassembled WGS sequence"/>
</dbReference>